<feature type="domain" description="Helitron helicase-like" evidence="1">
    <location>
        <begin position="1"/>
        <end position="96"/>
    </location>
</feature>
<dbReference type="Pfam" id="PF14214">
    <property type="entry name" value="Helitron_like_N"/>
    <property type="match status" value="1"/>
</dbReference>
<dbReference type="OrthoDB" id="10055660at2759"/>
<dbReference type="AlphaFoldDB" id="A0A182EKC1"/>
<evidence type="ECO:0000313" key="2">
    <source>
        <dbReference type="EMBL" id="VDK89632.1"/>
    </source>
</evidence>
<gene>
    <name evidence="2" type="ORF">NOO_LOCUS8556</name>
</gene>
<reference evidence="2 3" key="2">
    <citation type="submission" date="2018-08" db="EMBL/GenBank/DDBJ databases">
        <authorList>
            <person name="Laetsch R D."/>
            <person name="Stevens L."/>
            <person name="Kumar S."/>
            <person name="Blaxter L. M."/>
        </authorList>
    </citation>
    <scope>NUCLEOTIDE SEQUENCE [LARGE SCALE GENOMIC DNA]</scope>
</reference>
<sequence>MYAKIETERLVFIRLNQTKLRYEEYIHLRDAVVNAGNTTNIGKLTILPSSYAGSLRPEYAQDAIADTESALSDTPRALISKTVTGNDGYPLYRRRSAEDRSQLVTIHMWNGDMEVDNRRKIGQRVYFTAANVQQTALNPPATTLTAFFTLYQNNPFAKTLLFWKCLLITYEMRIENHLNNANKENQLTDTWHIQTN</sequence>
<organism evidence="4">
    <name type="scientific">Onchocerca ochengi</name>
    <name type="common">Filarial nematode worm</name>
    <dbReference type="NCBI Taxonomy" id="42157"/>
    <lineage>
        <taxon>Eukaryota</taxon>
        <taxon>Metazoa</taxon>
        <taxon>Ecdysozoa</taxon>
        <taxon>Nematoda</taxon>
        <taxon>Chromadorea</taxon>
        <taxon>Rhabditida</taxon>
        <taxon>Spirurina</taxon>
        <taxon>Spiruromorpha</taxon>
        <taxon>Filarioidea</taxon>
        <taxon>Onchocercidae</taxon>
        <taxon>Onchocerca</taxon>
    </lineage>
</organism>
<protein>
    <submittedName>
        <fullName evidence="4">Helitron_like_N domain-containing protein</fullName>
    </submittedName>
</protein>
<reference evidence="4" key="1">
    <citation type="submission" date="2016-06" db="UniProtKB">
        <authorList>
            <consortium name="WormBaseParasite"/>
        </authorList>
    </citation>
    <scope>IDENTIFICATION</scope>
</reference>
<dbReference type="Proteomes" id="UP000271087">
    <property type="component" value="Unassembled WGS sequence"/>
</dbReference>
<keyword evidence="3" id="KW-1185">Reference proteome</keyword>
<dbReference type="InterPro" id="IPR025476">
    <property type="entry name" value="Helitron_helicase-like"/>
</dbReference>
<dbReference type="EMBL" id="UYRW01003636">
    <property type="protein sequence ID" value="VDK89632.1"/>
    <property type="molecule type" value="Genomic_DNA"/>
</dbReference>
<evidence type="ECO:0000313" key="3">
    <source>
        <dbReference type="Proteomes" id="UP000271087"/>
    </source>
</evidence>
<accession>A0A182EKC1</accession>
<evidence type="ECO:0000313" key="4">
    <source>
        <dbReference type="WBParaSite" id="nOo.2.0.1.t08556-RA"/>
    </source>
</evidence>
<proteinExistence type="predicted"/>
<dbReference type="WBParaSite" id="nOo.2.0.1.t08556-RA">
    <property type="protein sequence ID" value="nOo.2.0.1.t08556-RA"/>
    <property type="gene ID" value="nOo.2.0.1.g08556"/>
</dbReference>
<evidence type="ECO:0000259" key="1">
    <source>
        <dbReference type="Pfam" id="PF14214"/>
    </source>
</evidence>
<name>A0A182EKC1_ONCOC</name>